<dbReference type="Gene3D" id="1.10.3020.10">
    <property type="entry name" value="alpha-amino acid ester hydrolase ( Helical cap domain)"/>
    <property type="match status" value="1"/>
</dbReference>
<dbReference type="InterPro" id="IPR013736">
    <property type="entry name" value="Xaa-Pro_dipept_C"/>
</dbReference>
<evidence type="ECO:0000313" key="3">
    <source>
        <dbReference type="EMBL" id="TNC62902.1"/>
    </source>
</evidence>
<dbReference type="InterPro" id="IPR050585">
    <property type="entry name" value="Xaa-Pro_dipeptidyl-ppase/CocE"/>
</dbReference>
<proteinExistence type="predicted"/>
<dbReference type="Pfam" id="PF08530">
    <property type="entry name" value="PepX_C"/>
    <property type="match status" value="1"/>
</dbReference>
<dbReference type="RefSeq" id="WP_139083454.1">
    <property type="nucleotide sequence ID" value="NZ_VDFV01000054.1"/>
</dbReference>
<dbReference type="GO" id="GO:0008239">
    <property type="term" value="F:dipeptidyl-peptidase activity"/>
    <property type="evidence" value="ECO:0007669"/>
    <property type="project" value="InterPro"/>
</dbReference>
<dbReference type="InterPro" id="IPR000383">
    <property type="entry name" value="Xaa-Pro-like_dom"/>
</dbReference>
<organism evidence="3 4">
    <name type="scientific">Rubellimicrobium roseum</name>
    <dbReference type="NCBI Taxonomy" id="687525"/>
    <lineage>
        <taxon>Bacteria</taxon>
        <taxon>Pseudomonadati</taxon>
        <taxon>Pseudomonadota</taxon>
        <taxon>Alphaproteobacteria</taxon>
        <taxon>Rhodobacterales</taxon>
        <taxon>Roseobacteraceae</taxon>
        <taxon>Rubellimicrobium</taxon>
    </lineage>
</organism>
<dbReference type="InterPro" id="IPR005674">
    <property type="entry name" value="CocE/Ser_esterase"/>
</dbReference>
<dbReference type="NCBIfam" id="TIGR00976">
    <property type="entry name" value="CocE_NonD"/>
    <property type="match status" value="1"/>
</dbReference>
<dbReference type="Gene3D" id="3.40.50.1820">
    <property type="entry name" value="alpha/beta hydrolase"/>
    <property type="match status" value="1"/>
</dbReference>
<reference evidence="3 4" key="1">
    <citation type="submission" date="2019-06" db="EMBL/GenBank/DDBJ databases">
        <authorList>
            <person name="Jiang L."/>
        </authorList>
    </citation>
    <scope>NUCLEOTIDE SEQUENCE [LARGE SCALE GENOMIC DNA]</scope>
    <source>
        <strain evidence="3 4">YIM 48858</strain>
    </source>
</reference>
<gene>
    <name evidence="3" type="ORF">FHG71_19950</name>
</gene>
<dbReference type="SUPFAM" id="SSF53474">
    <property type="entry name" value="alpha/beta-Hydrolases"/>
    <property type="match status" value="1"/>
</dbReference>
<dbReference type="OrthoDB" id="9806163at2"/>
<comment type="caution">
    <text evidence="3">The sequence shown here is derived from an EMBL/GenBank/DDBJ whole genome shotgun (WGS) entry which is preliminary data.</text>
</comment>
<dbReference type="InterPro" id="IPR029058">
    <property type="entry name" value="AB_hydrolase_fold"/>
</dbReference>
<dbReference type="PANTHER" id="PTHR43056">
    <property type="entry name" value="PEPTIDASE S9 PROLYL OLIGOPEPTIDASE"/>
    <property type="match status" value="1"/>
</dbReference>
<evidence type="ECO:0000313" key="4">
    <source>
        <dbReference type="Proteomes" id="UP000305709"/>
    </source>
</evidence>
<dbReference type="Gene3D" id="2.60.120.260">
    <property type="entry name" value="Galactose-binding domain-like"/>
    <property type="match status" value="1"/>
</dbReference>
<dbReference type="SUPFAM" id="SSF49785">
    <property type="entry name" value="Galactose-binding domain-like"/>
    <property type="match status" value="1"/>
</dbReference>
<dbReference type="Pfam" id="PF02129">
    <property type="entry name" value="Peptidase_S15"/>
    <property type="match status" value="1"/>
</dbReference>
<dbReference type="EMBL" id="VDFV01000054">
    <property type="protein sequence ID" value="TNC62902.1"/>
    <property type="molecule type" value="Genomic_DNA"/>
</dbReference>
<accession>A0A5C4NAL2</accession>
<feature type="domain" description="Xaa-Pro dipeptidyl-peptidase C-terminal" evidence="2">
    <location>
        <begin position="283"/>
        <end position="536"/>
    </location>
</feature>
<dbReference type="InterPro" id="IPR008979">
    <property type="entry name" value="Galactose-bd-like_sf"/>
</dbReference>
<evidence type="ECO:0000259" key="2">
    <source>
        <dbReference type="SMART" id="SM00939"/>
    </source>
</evidence>
<name>A0A5C4NAL2_9RHOB</name>
<dbReference type="Proteomes" id="UP000305709">
    <property type="component" value="Unassembled WGS sequence"/>
</dbReference>
<sequence length="667" mass="73833">MQPEVIEHVWIPLRDGCRLSARLWLPEGLAGRPFPAVLEYIPYRKRDGTRGRDEPMHGFFAANGYAAVRVDMRGTGESEGLLADEYLLQEQEDALDVIAWIAAQPWCSGAVGMMGKSWGGFNSLQVAARRPPALKAIITAYSTDDRFRDDIHFMGGCLLNDNLWWGSIMLAYQARPQDPAVAGEGWRKAWLDRLEALPFFPAIWASHQRYDEYWRHGSVQEDWSAIQCPVLAVGGWADSYTNAVPRLLANLQGPRRGIIGPWGHIYPQDGVPGPAIGFLQEALRWWDHWLKGRDTGVMEEPMLRAYVNDAVRPDGSRPHQPGRWVGEPDWPSPRMTLRELHLIAAGALSGEPDPAPGARSIRSPLWHGMAAGEWMATGCPGEMPTDQRLDDGGALVFETAPLDAPLEILGAPELEVLIASDAPVAQVAVRLCDVLPTGEVLRVSYQVLNLTHRHGHTAPEPLVPGRAEPVRITLSACGHRFAPGHRVRLSVATSYWPIIWPAPSPATLTLDTAGCVLRLPCREGGDAIEPYAPALHGTNAPTTQVDPGRIARWSRIDHLTGDYTYVTEGEGGLFGEGVLRFDEIDSTLSHSLRRELTIRPDDPLSARYVLSQSYEMGREGWRIQIVTTTRMGSDAGAFTLDGTMDVFENGARVWAREWVERVPRDLL</sequence>
<keyword evidence="4" id="KW-1185">Reference proteome</keyword>
<keyword evidence="1 3" id="KW-0378">Hydrolase</keyword>
<dbReference type="AlphaFoldDB" id="A0A5C4NAL2"/>
<dbReference type="PANTHER" id="PTHR43056:SF10">
    <property type="entry name" value="COCE_NOND FAMILY, PUTATIVE (AFU_ORTHOLOGUE AFUA_7G00600)-RELATED"/>
    <property type="match status" value="1"/>
</dbReference>
<protein>
    <submittedName>
        <fullName evidence="3">CocE/NonD family hydrolase</fullName>
    </submittedName>
</protein>
<evidence type="ECO:0000256" key="1">
    <source>
        <dbReference type="ARBA" id="ARBA00022801"/>
    </source>
</evidence>
<dbReference type="SMART" id="SM00939">
    <property type="entry name" value="PepX_C"/>
    <property type="match status" value="1"/>
</dbReference>